<dbReference type="AlphaFoldDB" id="A0AAJ0HEJ6"/>
<dbReference type="GO" id="GO:0003676">
    <property type="term" value="F:nucleic acid binding"/>
    <property type="evidence" value="ECO:0007669"/>
    <property type="project" value="InterPro"/>
</dbReference>
<organism evidence="1 2">
    <name type="scientific">Lasiosphaeria hispida</name>
    <dbReference type="NCBI Taxonomy" id="260671"/>
    <lineage>
        <taxon>Eukaryota</taxon>
        <taxon>Fungi</taxon>
        <taxon>Dikarya</taxon>
        <taxon>Ascomycota</taxon>
        <taxon>Pezizomycotina</taxon>
        <taxon>Sordariomycetes</taxon>
        <taxon>Sordariomycetidae</taxon>
        <taxon>Sordariales</taxon>
        <taxon>Lasiosphaeriaceae</taxon>
        <taxon>Lasiosphaeria</taxon>
    </lineage>
</organism>
<gene>
    <name evidence="1" type="ORF">B0T25DRAFT_547406</name>
</gene>
<protein>
    <recommendedName>
        <fullName evidence="3">RNase H type-1 domain-containing protein</fullName>
    </recommendedName>
</protein>
<comment type="caution">
    <text evidence="1">The sequence shown here is derived from an EMBL/GenBank/DDBJ whole genome shotgun (WGS) entry which is preliminary data.</text>
</comment>
<dbReference type="EMBL" id="JAUIQD010000005">
    <property type="protein sequence ID" value="KAK3349191.1"/>
    <property type="molecule type" value="Genomic_DNA"/>
</dbReference>
<evidence type="ECO:0000313" key="1">
    <source>
        <dbReference type="EMBL" id="KAK3349191.1"/>
    </source>
</evidence>
<evidence type="ECO:0008006" key="3">
    <source>
        <dbReference type="Google" id="ProtNLM"/>
    </source>
</evidence>
<name>A0AAJ0HEJ6_9PEZI</name>
<dbReference type="Gene3D" id="3.30.420.10">
    <property type="entry name" value="Ribonuclease H-like superfamily/Ribonuclease H"/>
    <property type="match status" value="1"/>
</dbReference>
<sequence>MNKDLWEALLGEVERYKDEGMAVEFWRIPRERNTVADAAAKEAAAKEDAPNEWTEVMGINF</sequence>
<reference evidence="1" key="1">
    <citation type="journal article" date="2023" name="Mol. Phylogenet. Evol.">
        <title>Genome-scale phylogeny and comparative genomics of the fungal order Sordariales.</title>
        <authorList>
            <person name="Hensen N."/>
            <person name="Bonometti L."/>
            <person name="Westerberg I."/>
            <person name="Brannstrom I.O."/>
            <person name="Guillou S."/>
            <person name="Cros-Aarteil S."/>
            <person name="Calhoun S."/>
            <person name="Haridas S."/>
            <person name="Kuo A."/>
            <person name="Mondo S."/>
            <person name="Pangilinan J."/>
            <person name="Riley R."/>
            <person name="LaButti K."/>
            <person name="Andreopoulos B."/>
            <person name="Lipzen A."/>
            <person name="Chen C."/>
            <person name="Yan M."/>
            <person name="Daum C."/>
            <person name="Ng V."/>
            <person name="Clum A."/>
            <person name="Steindorff A."/>
            <person name="Ohm R.A."/>
            <person name="Martin F."/>
            <person name="Silar P."/>
            <person name="Natvig D.O."/>
            <person name="Lalanne C."/>
            <person name="Gautier V."/>
            <person name="Ament-Velasquez S.L."/>
            <person name="Kruys A."/>
            <person name="Hutchinson M.I."/>
            <person name="Powell A.J."/>
            <person name="Barry K."/>
            <person name="Miller A.N."/>
            <person name="Grigoriev I.V."/>
            <person name="Debuchy R."/>
            <person name="Gladieux P."/>
            <person name="Hiltunen Thoren M."/>
            <person name="Johannesson H."/>
        </authorList>
    </citation>
    <scope>NUCLEOTIDE SEQUENCE</scope>
    <source>
        <strain evidence="1">CBS 955.72</strain>
    </source>
</reference>
<accession>A0AAJ0HEJ6</accession>
<dbReference type="Proteomes" id="UP001275084">
    <property type="component" value="Unassembled WGS sequence"/>
</dbReference>
<dbReference type="InterPro" id="IPR036397">
    <property type="entry name" value="RNaseH_sf"/>
</dbReference>
<evidence type="ECO:0000313" key="2">
    <source>
        <dbReference type="Proteomes" id="UP001275084"/>
    </source>
</evidence>
<proteinExistence type="predicted"/>
<reference evidence="1" key="2">
    <citation type="submission" date="2023-06" db="EMBL/GenBank/DDBJ databases">
        <authorList>
            <consortium name="Lawrence Berkeley National Laboratory"/>
            <person name="Haridas S."/>
            <person name="Hensen N."/>
            <person name="Bonometti L."/>
            <person name="Westerberg I."/>
            <person name="Brannstrom I.O."/>
            <person name="Guillou S."/>
            <person name="Cros-Aarteil S."/>
            <person name="Calhoun S."/>
            <person name="Kuo A."/>
            <person name="Mondo S."/>
            <person name="Pangilinan J."/>
            <person name="Riley R."/>
            <person name="Labutti K."/>
            <person name="Andreopoulos B."/>
            <person name="Lipzen A."/>
            <person name="Chen C."/>
            <person name="Yanf M."/>
            <person name="Daum C."/>
            <person name="Ng V."/>
            <person name="Clum A."/>
            <person name="Steindorff A."/>
            <person name="Ohm R."/>
            <person name="Martin F."/>
            <person name="Silar P."/>
            <person name="Natvig D."/>
            <person name="Lalanne C."/>
            <person name="Gautier V."/>
            <person name="Ament-Velasquez S.L."/>
            <person name="Kruys A."/>
            <person name="Hutchinson M.I."/>
            <person name="Powell A.J."/>
            <person name="Barry K."/>
            <person name="Miller A.N."/>
            <person name="Grigoriev I.V."/>
            <person name="Debuchy R."/>
            <person name="Gladieux P."/>
            <person name="Thoren M.H."/>
            <person name="Johannesson H."/>
        </authorList>
    </citation>
    <scope>NUCLEOTIDE SEQUENCE</scope>
    <source>
        <strain evidence="1">CBS 955.72</strain>
    </source>
</reference>
<keyword evidence="2" id="KW-1185">Reference proteome</keyword>